<proteinExistence type="predicted"/>
<sequence length="140" mass="13583">MELLGEFHGAVQVGFGAEGVSVDDLGLDEAAAVAALGGGEAQVFDGEAGGLGEGEAVGGVGPGDFAGLPSPDAFLVAVQAVFDAGGSGVDARCEFGAGELGFVAPGTQLNVWDGVCHLRAILPFGGSRGAKKGTGLGVPR</sequence>
<organism evidence="1 2">
    <name type="scientific">Sphaerisporangium corydalis</name>
    <dbReference type="NCBI Taxonomy" id="1441875"/>
    <lineage>
        <taxon>Bacteria</taxon>
        <taxon>Bacillati</taxon>
        <taxon>Actinomycetota</taxon>
        <taxon>Actinomycetes</taxon>
        <taxon>Streptosporangiales</taxon>
        <taxon>Streptosporangiaceae</taxon>
        <taxon>Sphaerisporangium</taxon>
    </lineage>
</organism>
<keyword evidence="2" id="KW-1185">Reference proteome</keyword>
<comment type="caution">
    <text evidence="1">The sequence shown here is derived from an EMBL/GenBank/DDBJ whole genome shotgun (WGS) entry which is preliminary data.</text>
</comment>
<dbReference type="EMBL" id="JBHSFN010000013">
    <property type="protein sequence ID" value="MFC4588858.1"/>
    <property type="molecule type" value="Genomic_DNA"/>
</dbReference>
<evidence type="ECO:0000313" key="1">
    <source>
        <dbReference type="EMBL" id="MFC4588858.1"/>
    </source>
</evidence>
<accession>A0ABV9EHD4</accession>
<name>A0ABV9EHD4_9ACTN</name>
<gene>
    <name evidence="1" type="ORF">ACFO8L_22400</name>
</gene>
<dbReference type="Proteomes" id="UP001595891">
    <property type="component" value="Unassembled WGS sequence"/>
</dbReference>
<dbReference type="RefSeq" id="WP_262845774.1">
    <property type="nucleotide sequence ID" value="NZ_JANZYP010000041.1"/>
</dbReference>
<protein>
    <submittedName>
        <fullName evidence="1">Uncharacterized protein</fullName>
    </submittedName>
</protein>
<reference evidence="2" key="1">
    <citation type="journal article" date="2019" name="Int. J. Syst. Evol. Microbiol.">
        <title>The Global Catalogue of Microorganisms (GCM) 10K type strain sequencing project: providing services to taxonomists for standard genome sequencing and annotation.</title>
        <authorList>
            <consortium name="The Broad Institute Genomics Platform"/>
            <consortium name="The Broad Institute Genome Sequencing Center for Infectious Disease"/>
            <person name="Wu L."/>
            <person name="Ma J."/>
        </authorList>
    </citation>
    <scope>NUCLEOTIDE SEQUENCE [LARGE SCALE GENOMIC DNA]</scope>
    <source>
        <strain evidence="2">CCUG 49560</strain>
    </source>
</reference>
<evidence type="ECO:0000313" key="2">
    <source>
        <dbReference type="Proteomes" id="UP001595891"/>
    </source>
</evidence>